<proteinExistence type="predicted"/>
<name>A0A3E0AI28_9CHLR</name>
<accession>A0A3E0AI28</accession>
<comment type="caution">
    <text evidence="1">The sequence shown here is derived from an EMBL/GenBank/DDBJ whole genome shotgun (WGS) entry which is preliminary data.</text>
</comment>
<gene>
    <name evidence="1" type="ORF">DFR64_1217</name>
</gene>
<evidence type="ECO:0000313" key="2">
    <source>
        <dbReference type="Proteomes" id="UP000256388"/>
    </source>
</evidence>
<dbReference type="AlphaFoldDB" id="A0A3E0AI28"/>
<protein>
    <submittedName>
        <fullName evidence="1">Uncharacterized protein</fullName>
    </submittedName>
</protein>
<reference evidence="1 2" key="1">
    <citation type="submission" date="2018-08" db="EMBL/GenBank/DDBJ databases">
        <title>Genomic Encyclopedia of Type Strains, Phase IV (KMG-IV): sequencing the most valuable type-strain genomes for metagenomic binning, comparative biology and taxonomic classification.</title>
        <authorList>
            <person name="Goeker M."/>
        </authorList>
    </citation>
    <scope>NUCLEOTIDE SEQUENCE [LARGE SCALE GENOMIC DNA]</scope>
    <source>
        <strain evidence="1 2">DSM 23923</strain>
    </source>
</reference>
<evidence type="ECO:0000313" key="1">
    <source>
        <dbReference type="EMBL" id="REG11339.1"/>
    </source>
</evidence>
<organism evidence="1 2">
    <name type="scientific">Pelolinea submarina</name>
    <dbReference type="NCBI Taxonomy" id="913107"/>
    <lineage>
        <taxon>Bacteria</taxon>
        <taxon>Bacillati</taxon>
        <taxon>Chloroflexota</taxon>
        <taxon>Anaerolineae</taxon>
        <taxon>Anaerolineales</taxon>
        <taxon>Anaerolineaceae</taxon>
        <taxon>Pelolinea</taxon>
    </lineage>
</organism>
<dbReference type="EMBL" id="QUMS01000001">
    <property type="protein sequence ID" value="REG11339.1"/>
    <property type="molecule type" value="Genomic_DNA"/>
</dbReference>
<sequence>MKMDEYLYGSAIISSRRTYFVGCTNIYGENYYYIEIFPSKLVNPLYNEISLIC</sequence>
<dbReference type="Proteomes" id="UP000256388">
    <property type="component" value="Unassembled WGS sequence"/>
</dbReference>
<keyword evidence="2" id="KW-1185">Reference proteome</keyword>